<reference evidence="2" key="1">
    <citation type="submission" date="2020-11" db="EMBL/GenBank/DDBJ databases">
        <title>The chromosome-scale genome resource for two endophytic Fusarium species: F. culmorum and F. pseudograminearum.</title>
        <authorList>
            <person name="Yuan Z."/>
        </authorList>
    </citation>
    <scope>NUCLEOTIDE SEQUENCE</scope>
    <source>
        <strain evidence="2">Class2-1B</strain>
    </source>
</reference>
<evidence type="ECO:0000313" key="3">
    <source>
        <dbReference type="Proteomes" id="UP000663297"/>
    </source>
</evidence>
<dbReference type="InterPro" id="IPR051678">
    <property type="entry name" value="AGP_Transferase"/>
</dbReference>
<organism evidence="2 3">
    <name type="scientific">Fusarium culmorum</name>
    <dbReference type="NCBI Taxonomy" id="5516"/>
    <lineage>
        <taxon>Eukaryota</taxon>
        <taxon>Fungi</taxon>
        <taxon>Dikarya</taxon>
        <taxon>Ascomycota</taxon>
        <taxon>Pezizomycotina</taxon>
        <taxon>Sordariomycetes</taxon>
        <taxon>Hypocreomycetidae</taxon>
        <taxon>Hypocreales</taxon>
        <taxon>Nectriaceae</taxon>
        <taxon>Fusarium</taxon>
    </lineage>
</organism>
<dbReference type="InterPro" id="IPR002575">
    <property type="entry name" value="Aminoglycoside_PTrfase"/>
</dbReference>
<gene>
    <name evidence="2" type="ORF">HYE67_003411</name>
</gene>
<dbReference type="AlphaFoldDB" id="A0A7S8HUE7"/>
<dbReference type="CDD" id="cd05120">
    <property type="entry name" value="APH_ChoK_like"/>
    <property type="match status" value="1"/>
</dbReference>
<accession>A0A7S8HUE7</accession>
<proteinExistence type="predicted"/>
<name>A0A7S8HUE7_FUSCU</name>
<dbReference type="SUPFAM" id="SSF56112">
    <property type="entry name" value="Protein kinase-like (PK-like)"/>
    <property type="match status" value="1"/>
</dbReference>
<feature type="domain" description="Aminoglycoside phosphotransferase" evidence="1">
    <location>
        <begin position="1"/>
        <end position="168"/>
    </location>
</feature>
<dbReference type="Pfam" id="PF01636">
    <property type="entry name" value="APH"/>
    <property type="match status" value="1"/>
</dbReference>
<dbReference type="Gene3D" id="3.90.1200.10">
    <property type="match status" value="1"/>
</dbReference>
<dbReference type="PANTHER" id="PTHR21310">
    <property type="entry name" value="AMINOGLYCOSIDE PHOSPHOTRANSFERASE-RELATED-RELATED"/>
    <property type="match status" value="1"/>
</dbReference>
<dbReference type="Proteomes" id="UP000663297">
    <property type="component" value="Chromosome 2"/>
</dbReference>
<sequence>MQFVANHTSIPVPKVHYAFIHEGTSYIVMQHIKGQMAANGWTSRSDESKARILEQLRGMITELRSVIPPEGTKVSSVENGPFYDCRLPPRLYWGPYASVREFHEALVNSIPWDADYTKYPDLIELFDFYRQAENKLVLTHGDLSSLNILVRGDRVVGIIDWETAGWFPKYWEYTTAKYVNPNNLFWADVVDQFITPMPDEWKMDFIRRKYFGDLP</sequence>
<evidence type="ECO:0000313" key="2">
    <source>
        <dbReference type="EMBL" id="QPC61180.1"/>
    </source>
</evidence>
<dbReference type="InterPro" id="IPR011009">
    <property type="entry name" value="Kinase-like_dom_sf"/>
</dbReference>
<protein>
    <recommendedName>
        <fullName evidence="1">Aminoglycoside phosphotransferase domain-containing protein</fullName>
    </recommendedName>
</protein>
<dbReference type="PANTHER" id="PTHR21310:SF55">
    <property type="entry name" value="AMINOGLYCOSIDE PHOSPHOTRANSFERASE DOMAIN-CONTAINING PROTEIN"/>
    <property type="match status" value="1"/>
</dbReference>
<evidence type="ECO:0000259" key="1">
    <source>
        <dbReference type="Pfam" id="PF01636"/>
    </source>
</evidence>
<dbReference type="EMBL" id="CP064748">
    <property type="protein sequence ID" value="QPC61180.1"/>
    <property type="molecule type" value="Genomic_DNA"/>
</dbReference>